<dbReference type="InterPro" id="IPR042479">
    <property type="entry name" value="Slf1"/>
</dbReference>
<reference evidence="3" key="1">
    <citation type="submission" date="2021-09" db="EMBL/GenBank/DDBJ databases">
        <authorList>
            <consortium name="Pathogen Informatics"/>
        </authorList>
    </citation>
    <scope>NUCLEOTIDE SEQUENCE</scope>
</reference>
<protein>
    <recommendedName>
        <fullName evidence="2">BRCT domain-containing protein</fullName>
    </recommendedName>
</protein>
<dbReference type="InterPro" id="IPR036420">
    <property type="entry name" value="BRCT_dom_sf"/>
</dbReference>
<evidence type="ECO:0000313" key="3">
    <source>
        <dbReference type="EMBL" id="CAG9534486.1"/>
    </source>
</evidence>
<dbReference type="GO" id="GO:0005634">
    <property type="term" value="C:nucleus"/>
    <property type="evidence" value="ECO:0007669"/>
    <property type="project" value="TreeGrafter"/>
</dbReference>
<dbReference type="InterPro" id="IPR001357">
    <property type="entry name" value="BRCT_dom"/>
</dbReference>
<dbReference type="Gene3D" id="3.40.50.10190">
    <property type="entry name" value="BRCT domain"/>
    <property type="match status" value="2"/>
</dbReference>
<dbReference type="GO" id="GO:1990166">
    <property type="term" value="P:protein localization to site of double-strand break"/>
    <property type="evidence" value="ECO:0007669"/>
    <property type="project" value="TreeGrafter"/>
</dbReference>
<keyword evidence="4" id="KW-1185">Reference proteome</keyword>
<dbReference type="PANTHER" id="PTHR46677:SF1">
    <property type="entry name" value="SMC5-SMC6 COMPLEX LOCALIZATION FACTOR PROTEIN 1"/>
    <property type="match status" value="1"/>
</dbReference>
<evidence type="ECO:0000313" key="4">
    <source>
        <dbReference type="Proteomes" id="UP000746747"/>
    </source>
</evidence>
<sequence>TRQNKRSAESVLPIGFVENLKKARTTVFENRCEPAISKNEKKRRIAEKLAKLAAQREQYMRSVEDEKEKQREQERKVKVHVPVKSPKRNAKKRYIEPPEPEYYGWKESSPRPIATQILNPFDIDLEENNEKTHALAEMEEQNQGNETRTAEEYENTVIVKTPIIPNITICFTSIMQHDRNALVTMVQQLGGEVCNEFDEKVTHLVCGRIVRNQKLLCSIAKGLVIVDEDYVIDSHAQSKWLEVDNYEWGSVHSVIKHRLLSSQSRFLSFALACSRWRRKIEKLQNSNERAFHKWKALLYCSRRRFSDLKRIIHFGGGRAYLRDDICSLEGFTVALVEKSRFWNPQEVIELIENNIQCFDVDYLATYLTLENANEVKKHFHKDYVTELNRILDAGIRRSWF</sequence>
<dbReference type="Pfam" id="PF00533">
    <property type="entry name" value="BRCT"/>
    <property type="match status" value="1"/>
</dbReference>
<dbReference type="Proteomes" id="UP000746747">
    <property type="component" value="Unassembled WGS sequence"/>
</dbReference>
<dbReference type="GO" id="GO:0035861">
    <property type="term" value="C:site of double-strand break"/>
    <property type="evidence" value="ECO:0007669"/>
    <property type="project" value="TreeGrafter"/>
</dbReference>
<keyword evidence="1" id="KW-0175">Coiled coil</keyword>
<dbReference type="EMBL" id="CAKAEH010001314">
    <property type="protein sequence ID" value="CAG9534486.1"/>
    <property type="molecule type" value="Genomic_DNA"/>
</dbReference>
<dbReference type="CDD" id="cd17738">
    <property type="entry name" value="BRCT_TopBP1_rpt7"/>
    <property type="match status" value="1"/>
</dbReference>
<feature type="non-terminal residue" evidence="3">
    <location>
        <position position="1"/>
    </location>
</feature>
<gene>
    <name evidence="3" type="ORF">CJOHNSTONI_LOCUS4617</name>
</gene>
<dbReference type="AlphaFoldDB" id="A0A8J2M1X2"/>
<feature type="domain" description="BRCT" evidence="2">
    <location>
        <begin position="159"/>
        <end position="248"/>
    </location>
</feature>
<proteinExistence type="predicted"/>
<dbReference type="PANTHER" id="PTHR46677">
    <property type="entry name" value="SMC5-SMC6 COMPLEX LOCALIZATION FACTOR PROTEIN 1"/>
    <property type="match status" value="1"/>
</dbReference>
<dbReference type="GO" id="GO:0006974">
    <property type="term" value="P:DNA damage response"/>
    <property type="evidence" value="ECO:0007669"/>
    <property type="project" value="TreeGrafter"/>
</dbReference>
<dbReference type="FunFam" id="3.40.50.10190:FF:000018">
    <property type="entry name" value="DNA topoisomerase 2-binding protein 1"/>
    <property type="match status" value="1"/>
</dbReference>
<comment type="caution">
    <text evidence="3">The sequence shown here is derived from an EMBL/GenBank/DDBJ whole genome shotgun (WGS) entry which is preliminary data.</text>
</comment>
<evidence type="ECO:0000259" key="2">
    <source>
        <dbReference type="PROSITE" id="PS50172"/>
    </source>
</evidence>
<dbReference type="GO" id="GO:2000781">
    <property type="term" value="P:positive regulation of double-strand break repair"/>
    <property type="evidence" value="ECO:0007669"/>
    <property type="project" value="InterPro"/>
</dbReference>
<feature type="coiled-coil region" evidence="1">
    <location>
        <begin position="38"/>
        <end position="76"/>
    </location>
</feature>
<dbReference type="OrthoDB" id="251770at2759"/>
<accession>A0A8J2M1X2</accession>
<name>A0A8J2M1X2_9BILA</name>
<evidence type="ECO:0000256" key="1">
    <source>
        <dbReference type="SAM" id="Coils"/>
    </source>
</evidence>
<dbReference type="SMART" id="SM00292">
    <property type="entry name" value="BRCT"/>
    <property type="match status" value="1"/>
</dbReference>
<organism evidence="3 4">
    <name type="scientific">Cercopithifilaria johnstoni</name>
    <dbReference type="NCBI Taxonomy" id="2874296"/>
    <lineage>
        <taxon>Eukaryota</taxon>
        <taxon>Metazoa</taxon>
        <taxon>Ecdysozoa</taxon>
        <taxon>Nematoda</taxon>
        <taxon>Chromadorea</taxon>
        <taxon>Rhabditida</taxon>
        <taxon>Spirurina</taxon>
        <taxon>Spiruromorpha</taxon>
        <taxon>Filarioidea</taxon>
        <taxon>Onchocercidae</taxon>
        <taxon>Cercopithifilaria</taxon>
    </lineage>
</organism>
<dbReference type="PROSITE" id="PS50172">
    <property type="entry name" value="BRCT"/>
    <property type="match status" value="1"/>
</dbReference>
<dbReference type="SUPFAM" id="SSF52113">
    <property type="entry name" value="BRCT domain"/>
    <property type="match status" value="1"/>
</dbReference>